<proteinExistence type="predicted"/>
<dbReference type="EMBL" id="CP077077">
    <property type="protein sequence ID" value="QXH58363.1"/>
    <property type="molecule type" value="Genomic_DNA"/>
</dbReference>
<dbReference type="PIRSF" id="PIRSF005902">
    <property type="entry name" value="DNase_TatD"/>
    <property type="match status" value="1"/>
</dbReference>
<dbReference type="InterPro" id="IPR018228">
    <property type="entry name" value="DNase_TatD-rel_CS"/>
</dbReference>
<dbReference type="PANTHER" id="PTHR10060">
    <property type="entry name" value="TATD FAMILY DEOXYRIBONUCLEASE"/>
    <property type="match status" value="1"/>
</dbReference>
<protein>
    <submittedName>
        <fullName evidence="3">TatD family hydrolase</fullName>
    </submittedName>
</protein>
<evidence type="ECO:0000256" key="1">
    <source>
        <dbReference type="ARBA" id="ARBA00022723"/>
    </source>
</evidence>
<keyword evidence="1" id="KW-0479">Metal-binding</keyword>
<evidence type="ECO:0000313" key="4">
    <source>
        <dbReference type="Proteomes" id="UP000824010"/>
    </source>
</evidence>
<evidence type="ECO:0000256" key="2">
    <source>
        <dbReference type="ARBA" id="ARBA00022801"/>
    </source>
</evidence>
<dbReference type="PROSITE" id="PS01090">
    <property type="entry name" value="TATD_2"/>
    <property type="match status" value="1"/>
</dbReference>
<accession>A0ABX8NQS8</accession>
<dbReference type="InterPro" id="IPR050891">
    <property type="entry name" value="TatD-type_Hydrolase"/>
</dbReference>
<name>A0ABX8NQS8_9PSED</name>
<dbReference type="CDD" id="cd01310">
    <property type="entry name" value="TatD_DNAse"/>
    <property type="match status" value="1"/>
</dbReference>
<keyword evidence="4" id="KW-1185">Reference proteome</keyword>
<dbReference type="PANTHER" id="PTHR10060:SF15">
    <property type="entry name" value="DEOXYRIBONUCLEASE TATDN1"/>
    <property type="match status" value="1"/>
</dbReference>
<gene>
    <name evidence="3" type="ORF">KSS90_09255</name>
</gene>
<organism evidence="3 4">
    <name type="scientific">Pseudomonas maumuensis</name>
    <dbReference type="NCBI Taxonomy" id="2842354"/>
    <lineage>
        <taxon>Bacteria</taxon>
        <taxon>Pseudomonadati</taxon>
        <taxon>Pseudomonadota</taxon>
        <taxon>Gammaproteobacteria</taxon>
        <taxon>Pseudomonadales</taxon>
        <taxon>Pseudomonadaceae</taxon>
        <taxon>Pseudomonas</taxon>
    </lineage>
</organism>
<reference evidence="3 4" key="1">
    <citation type="journal article" date="2021" name="Microorganisms">
        <title>The Ever-Expanding Pseudomonas Genus: Description of 43 New Species and Partition of the Pseudomonas putida Group.</title>
        <authorList>
            <person name="Girard L."/>
            <person name="Lood C."/>
            <person name="Hofte M."/>
            <person name="Vandamme P."/>
            <person name="Rokni-Zadeh H."/>
            <person name="van Noort V."/>
            <person name="Lavigne R."/>
            <person name="De Mot R."/>
        </authorList>
    </citation>
    <scope>NUCLEOTIDE SEQUENCE [LARGE SCALE GENOMIC DNA]</scope>
    <source>
        <strain evidence="3 4">COW77</strain>
    </source>
</reference>
<dbReference type="Pfam" id="PF01026">
    <property type="entry name" value="TatD_DNase"/>
    <property type="match status" value="1"/>
</dbReference>
<sequence length="268" mass="29712">MQLIDIGVNLTNSSFRDQQAAVVERAVQAGVAQMVVTGTSLDVSTEALELCQQLDEPGQRLFCTAGVHPHDASHWTNASERQLRELLAQPRAVAVGECGLDFNRDFSPRPAQETAFEAQLALAVELRLPVFIHEREASERLLAILKDYRDHLSAAVVHCFTGEREALFAYLDMDLHIGITGWICDERRGTHLHALVGNIPQGRLMLESDAPYLLPRSLRPKPKNGRNEPAFLPEVLREVALHRGETVQHTAAHTSACARTFFALPEIS</sequence>
<dbReference type="Proteomes" id="UP000824010">
    <property type="component" value="Chromosome"/>
</dbReference>
<dbReference type="RefSeq" id="WP_217869107.1">
    <property type="nucleotide sequence ID" value="NZ_CP077077.1"/>
</dbReference>
<keyword evidence="2 3" id="KW-0378">Hydrolase</keyword>
<evidence type="ECO:0000313" key="3">
    <source>
        <dbReference type="EMBL" id="QXH58363.1"/>
    </source>
</evidence>
<dbReference type="GO" id="GO:0016787">
    <property type="term" value="F:hydrolase activity"/>
    <property type="evidence" value="ECO:0007669"/>
    <property type="project" value="UniProtKB-KW"/>
</dbReference>
<dbReference type="InterPro" id="IPR001130">
    <property type="entry name" value="TatD-like"/>
</dbReference>